<evidence type="ECO:0000256" key="2">
    <source>
        <dbReference type="ARBA" id="ARBA00022527"/>
    </source>
</evidence>
<dbReference type="SUPFAM" id="SSF56112">
    <property type="entry name" value="Protein kinase-like (PK-like)"/>
    <property type="match status" value="1"/>
</dbReference>
<evidence type="ECO:0000259" key="9">
    <source>
        <dbReference type="PROSITE" id="PS50011"/>
    </source>
</evidence>
<dbReference type="PANTHER" id="PTHR48005">
    <property type="entry name" value="LEUCINE RICH REPEAT KINASE 2"/>
    <property type="match status" value="1"/>
</dbReference>
<keyword evidence="11" id="KW-1185">Reference proteome</keyword>
<dbReference type="InterPro" id="IPR000719">
    <property type="entry name" value="Prot_kinase_dom"/>
</dbReference>
<dbReference type="InterPro" id="IPR008266">
    <property type="entry name" value="Tyr_kinase_AS"/>
</dbReference>
<evidence type="ECO:0000256" key="7">
    <source>
        <dbReference type="ARBA" id="ARBA00047899"/>
    </source>
</evidence>
<dbReference type="EMBL" id="JANJYI010000005">
    <property type="protein sequence ID" value="KAK2648685.1"/>
    <property type="molecule type" value="Genomic_DNA"/>
</dbReference>
<dbReference type="Proteomes" id="UP001280121">
    <property type="component" value="Unassembled WGS sequence"/>
</dbReference>
<dbReference type="InterPro" id="IPR051420">
    <property type="entry name" value="Ser_Thr_Kinases_DiverseReg"/>
</dbReference>
<name>A0AAD9U727_9ROSI</name>
<evidence type="ECO:0000256" key="5">
    <source>
        <dbReference type="ARBA" id="ARBA00022777"/>
    </source>
</evidence>
<accession>A0AAD9U727</accession>
<organism evidence="10 11">
    <name type="scientific">Dipteronia dyeriana</name>
    <dbReference type="NCBI Taxonomy" id="168575"/>
    <lineage>
        <taxon>Eukaryota</taxon>
        <taxon>Viridiplantae</taxon>
        <taxon>Streptophyta</taxon>
        <taxon>Embryophyta</taxon>
        <taxon>Tracheophyta</taxon>
        <taxon>Spermatophyta</taxon>
        <taxon>Magnoliopsida</taxon>
        <taxon>eudicotyledons</taxon>
        <taxon>Gunneridae</taxon>
        <taxon>Pentapetalae</taxon>
        <taxon>rosids</taxon>
        <taxon>malvids</taxon>
        <taxon>Sapindales</taxon>
        <taxon>Sapindaceae</taxon>
        <taxon>Hippocastanoideae</taxon>
        <taxon>Acereae</taxon>
        <taxon>Dipteronia</taxon>
    </lineage>
</organism>
<sequence length="178" mass="20122">MSDTNNIPLINLQSFENEIHVLTEVRHQNIIKLHGFCSRRGNMFLIYEYVERGSLGKVLYGLEGEVELDWAAKVKIVKGVAHAIAYLHHDCSLPIVHRDVSLNNILLESEFEPRLLDFGTARLLNLDSSNWTTVAGSYGYMALGIIYFLRFNYSTLGNRDKIVKFLLTCGASIHNAGH</sequence>
<feature type="domain" description="Protein kinase" evidence="9">
    <location>
        <begin position="1"/>
        <end position="178"/>
    </location>
</feature>
<evidence type="ECO:0000256" key="4">
    <source>
        <dbReference type="ARBA" id="ARBA00022741"/>
    </source>
</evidence>
<evidence type="ECO:0000256" key="8">
    <source>
        <dbReference type="ARBA" id="ARBA00048679"/>
    </source>
</evidence>
<dbReference type="InterPro" id="IPR011009">
    <property type="entry name" value="Kinase-like_dom_sf"/>
</dbReference>
<comment type="caution">
    <text evidence="10">The sequence shown here is derived from an EMBL/GenBank/DDBJ whole genome shotgun (WGS) entry which is preliminary data.</text>
</comment>
<dbReference type="Pfam" id="PF00069">
    <property type="entry name" value="Pkinase"/>
    <property type="match status" value="1"/>
</dbReference>
<evidence type="ECO:0000256" key="6">
    <source>
        <dbReference type="ARBA" id="ARBA00022840"/>
    </source>
</evidence>
<gene>
    <name evidence="10" type="ORF">Ddye_016174</name>
</gene>
<evidence type="ECO:0000256" key="1">
    <source>
        <dbReference type="ARBA" id="ARBA00012513"/>
    </source>
</evidence>
<keyword evidence="3" id="KW-0808">Transferase</keyword>
<protein>
    <recommendedName>
        <fullName evidence="1">non-specific serine/threonine protein kinase</fullName>
        <ecNumber evidence="1">2.7.11.1</ecNumber>
    </recommendedName>
</protein>
<dbReference type="Gene3D" id="1.10.510.10">
    <property type="entry name" value="Transferase(Phosphotransferase) domain 1"/>
    <property type="match status" value="1"/>
</dbReference>
<keyword evidence="5" id="KW-0418">Kinase</keyword>
<evidence type="ECO:0000256" key="3">
    <source>
        <dbReference type="ARBA" id="ARBA00022679"/>
    </source>
</evidence>
<dbReference type="PANTHER" id="PTHR48005:SF44">
    <property type="entry name" value="MDIS1-INTERACTING RECEPTOR LIKE KINASE 2-LIKE ISOFORM X1"/>
    <property type="match status" value="1"/>
</dbReference>
<dbReference type="EC" id="2.7.11.1" evidence="1"/>
<dbReference type="PROSITE" id="PS00109">
    <property type="entry name" value="PROTEIN_KINASE_TYR"/>
    <property type="match status" value="1"/>
</dbReference>
<keyword evidence="4" id="KW-0547">Nucleotide-binding</keyword>
<dbReference type="AlphaFoldDB" id="A0AAD9U727"/>
<dbReference type="FunFam" id="1.10.510.10:FF:001023">
    <property type="entry name" value="Os07g0541700 protein"/>
    <property type="match status" value="1"/>
</dbReference>
<comment type="catalytic activity">
    <reaction evidence="8">
        <text>L-seryl-[protein] + ATP = O-phospho-L-seryl-[protein] + ADP + H(+)</text>
        <dbReference type="Rhea" id="RHEA:17989"/>
        <dbReference type="Rhea" id="RHEA-COMP:9863"/>
        <dbReference type="Rhea" id="RHEA-COMP:11604"/>
        <dbReference type="ChEBI" id="CHEBI:15378"/>
        <dbReference type="ChEBI" id="CHEBI:29999"/>
        <dbReference type="ChEBI" id="CHEBI:30616"/>
        <dbReference type="ChEBI" id="CHEBI:83421"/>
        <dbReference type="ChEBI" id="CHEBI:456216"/>
        <dbReference type="EC" id="2.7.11.1"/>
    </reaction>
</comment>
<dbReference type="GO" id="GO:0005524">
    <property type="term" value="F:ATP binding"/>
    <property type="evidence" value="ECO:0007669"/>
    <property type="project" value="UniProtKB-KW"/>
</dbReference>
<dbReference type="GO" id="GO:0004674">
    <property type="term" value="F:protein serine/threonine kinase activity"/>
    <property type="evidence" value="ECO:0007669"/>
    <property type="project" value="UniProtKB-KW"/>
</dbReference>
<keyword evidence="2" id="KW-0723">Serine/threonine-protein kinase</keyword>
<reference evidence="10" key="1">
    <citation type="journal article" date="2023" name="Plant J.">
        <title>Genome sequences and population genomics provide insights into the demographic history, inbreeding, and mutation load of two 'living fossil' tree species of Dipteronia.</title>
        <authorList>
            <person name="Feng Y."/>
            <person name="Comes H.P."/>
            <person name="Chen J."/>
            <person name="Zhu S."/>
            <person name="Lu R."/>
            <person name="Zhang X."/>
            <person name="Li P."/>
            <person name="Qiu J."/>
            <person name="Olsen K.M."/>
            <person name="Qiu Y."/>
        </authorList>
    </citation>
    <scope>NUCLEOTIDE SEQUENCE</scope>
    <source>
        <strain evidence="10">KIB01</strain>
    </source>
</reference>
<proteinExistence type="predicted"/>
<keyword evidence="6" id="KW-0067">ATP-binding</keyword>
<evidence type="ECO:0000313" key="11">
    <source>
        <dbReference type="Proteomes" id="UP001280121"/>
    </source>
</evidence>
<evidence type="ECO:0000313" key="10">
    <source>
        <dbReference type="EMBL" id="KAK2648685.1"/>
    </source>
</evidence>
<dbReference type="PROSITE" id="PS50011">
    <property type="entry name" value="PROTEIN_KINASE_DOM"/>
    <property type="match status" value="1"/>
</dbReference>
<comment type="catalytic activity">
    <reaction evidence="7">
        <text>L-threonyl-[protein] + ATP = O-phospho-L-threonyl-[protein] + ADP + H(+)</text>
        <dbReference type="Rhea" id="RHEA:46608"/>
        <dbReference type="Rhea" id="RHEA-COMP:11060"/>
        <dbReference type="Rhea" id="RHEA-COMP:11605"/>
        <dbReference type="ChEBI" id="CHEBI:15378"/>
        <dbReference type="ChEBI" id="CHEBI:30013"/>
        <dbReference type="ChEBI" id="CHEBI:30616"/>
        <dbReference type="ChEBI" id="CHEBI:61977"/>
        <dbReference type="ChEBI" id="CHEBI:456216"/>
        <dbReference type="EC" id="2.7.11.1"/>
    </reaction>
</comment>